<evidence type="ECO:0000256" key="6">
    <source>
        <dbReference type="SAM" id="Phobius"/>
    </source>
</evidence>
<feature type="transmembrane region" description="Helical" evidence="6">
    <location>
        <begin position="79"/>
        <end position="104"/>
    </location>
</feature>
<evidence type="ECO:0000256" key="5">
    <source>
        <dbReference type="ARBA" id="ARBA00023136"/>
    </source>
</evidence>
<gene>
    <name evidence="7" type="ORF">H0253_20760</name>
</gene>
<feature type="transmembrane region" description="Helical" evidence="6">
    <location>
        <begin position="110"/>
        <end position="128"/>
    </location>
</feature>
<sequence length="418" mass="47819">MYKNMSLAVFFKIISAILGFVTVPILMKTIGVENYGLWAALVSVLGTIALFDFGLGQTLKNSIAEYLAREESHNVKKEILLNLFLAMKISVVILICFFILFPMVDIWKDNAFITILLYSFFILTFPLSMGNMILQGSRDIGIQSAITVIAPLLFILFLYLFPKDSIQNITLIYIISFFISYFFLWFFILRRFDFKITKFNSSILKEKLQKEKINTSLNFFVIQLSSLILYSIGTFIVINAIDKTSAAYYDSLNKIFLFAMSLFNIGVAVFWPEVTRMKTLKNFQGIFKIYKVMLALSIFFSLGVIFLAYITPTLGEWWLGDFIKIRREDAYFFAALSIVQSLAYAGAVILNAFEDIRIQTYLSVISIIIMYPLCKFFIALGMGMVSIPFSAMLITLIPMIYCNFKAIYVIKNGTKEEC</sequence>
<evidence type="ECO:0000256" key="3">
    <source>
        <dbReference type="ARBA" id="ARBA00022692"/>
    </source>
</evidence>
<keyword evidence="3 6" id="KW-0812">Transmembrane</keyword>
<proteinExistence type="predicted"/>
<accession>A0AAW3RWY8</accession>
<dbReference type="PANTHER" id="PTHR30250">
    <property type="entry name" value="PST FAMILY PREDICTED COLANIC ACID TRANSPORTER"/>
    <property type="match status" value="1"/>
</dbReference>
<evidence type="ECO:0000256" key="4">
    <source>
        <dbReference type="ARBA" id="ARBA00022989"/>
    </source>
</evidence>
<reference evidence="7 8" key="1">
    <citation type="submission" date="2020-07" db="EMBL/GenBank/DDBJ databases">
        <title>Updated taxonomy of Pectobacterium genus in the CIRM-CFBP bacterial collection: when new species reveal old endemic population.</title>
        <authorList>
            <person name="Pedron J."/>
            <person name="Barny M.A."/>
            <person name="Portier P."/>
        </authorList>
    </citation>
    <scope>NUCLEOTIDE SEQUENCE [LARGE SCALE GENOMIC DNA]</scope>
    <source>
        <strain evidence="7 8">CFBP5669</strain>
    </source>
</reference>
<comment type="caution">
    <text evidence="7">The sequence shown here is derived from an EMBL/GenBank/DDBJ whole genome shotgun (WGS) entry which is preliminary data.</text>
</comment>
<keyword evidence="5 6" id="KW-0472">Membrane</keyword>
<feature type="transmembrane region" description="Helical" evidence="6">
    <location>
        <begin position="140"/>
        <end position="160"/>
    </location>
</feature>
<feature type="transmembrane region" description="Helical" evidence="6">
    <location>
        <begin position="330"/>
        <end position="353"/>
    </location>
</feature>
<dbReference type="Proteomes" id="UP000584405">
    <property type="component" value="Unassembled WGS sequence"/>
</dbReference>
<dbReference type="InterPro" id="IPR002797">
    <property type="entry name" value="Polysacc_synth"/>
</dbReference>
<feature type="transmembrane region" description="Helical" evidence="6">
    <location>
        <begin position="292"/>
        <end position="310"/>
    </location>
</feature>
<feature type="transmembrane region" description="Helical" evidence="6">
    <location>
        <begin position="385"/>
        <end position="404"/>
    </location>
</feature>
<dbReference type="AlphaFoldDB" id="A0AAW3RWY8"/>
<dbReference type="GO" id="GO:0005886">
    <property type="term" value="C:plasma membrane"/>
    <property type="evidence" value="ECO:0007669"/>
    <property type="project" value="UniProtKB-SubCell"/>
</dbReference>
<comment type="subcellular location">
    <subcellularLocation>
        <location evidence="1">Cell membrane</location>
        <topology evidence="1">Multi-pass membrane protein</topology>
    </subcellularLocation>
</comment>
<name>A0AAW3RWY8_9GAMM</name>
<feature type="transmembrane region" description="Helical" evidence="6">
    <location>
        <begin position="166"/>
        <end position="189"/>
    </location>
</feature>
<feature type="transmembrane region" description="Helical" evidence="6">
    <location>
        <begin position="360"/>
        <end position="379"/>
    </location>
</feature>
<dbReference type="InterPro" id="IPR050833">
    <property type="entry name" value="Poly_Biosynth_Transport"/>
</dbReference>
<dbReference type="RefSeq" id="WP_119158787.1">
    <property type="nucleotide sequence ID" value="NZ_CAKLII010000005.1"/>
</dbReference>
<keyword evidence="2" id="KW-1003">Cell membrane</keyword>
<dbReference type="Pfam" id="PF01943">
    <property type="entry name" value="Polysacc_synt"/>
    <property type="match status" value="1"/>
</dbReference>
<evidence type="ECO:0000313" key="7">
    <source>
        <dbReference type="EMBL" id="MBA0161260.1"/>
    </source>
</evidence>
<dbReference type="PANTHER" id="PTHR30250:SF11">
    <property type="entry name" value="O-ANTIGEN TRANSPORTER-RELATED"/>
    <property type="match status" value="1"/>
</dbReference>
<evidence type="ECO:0000313" key="8">
    <source>
        <dbReference type="Proteomes" id="UP000584405"/>
    </source>
</evidence>
<evidence type="ECO:0000256" key="1">
    <source>
        <dbReference type="ARBA" id="ARBA00004651"/>
    </source>
</evidence>
<organism evidence="7 8">
    <name type="scientific">Pectobacterium versatile</name>
    <dbReference type="NCBI Taxonomy" id="2488639"/>
    <lineage>
        <taxon>Bacteria</taxon>
        <taxon>Pseudomonadati</taxon>
        <taxon>Pseudomonadota</taxon>
        <taxon>Gammaproteobacteria</taxon>
        <taxon>Enterobacterales</taxon>
        <taxon>Pectobacteriaceae</taxon>
        <taxon>Pectobacterium</taxon>
    </lineage>
</organism>
<keyword evidence="4 6" id="KW-1133">Transmembrane helix</keyword>
<feature type="transmembrane region" description="Helical" evidence="6">
    <location>
        <begin position="7"/>
        <end position="26"/>
    </location>
</feature>
<protein>
    <submittedName>
        <fullName evidence="7">Oligosaccharide flippase family protein</fullName>
    </submittedName>
</protein>
<dbReference type="EMBL" id="JACDRT010000023">
    <property type="protein sequence ID" value="MBA0161260.1"/>
    <property type="molecule type" value="Genomic_DNA"/>
</dbReference>
<feature type="transmembrane region" description="Helical" evidence="6">
    <location>
        <begin position="217"/>
        <end position="241"/>
    </location>
</feature>
<feature type="transmembrane region" description="Helical" evidence="6">
    <location>
        <begin position="253"/>
        <end position="271"/>
    </location>
</feature>
<evidence type="ECO:0000256" key="2">
    <source>
        <dbReference type="ARBA" id="ARBA00022475"/>
    </source>
</evidence>
<feature type="transmembrane region" description="Helical" evidence="6">
    <location>
        <begin position="38"/>
        <end position="59"/>
    </location>
</feature>